<dbReference type="Gene3D" id="3.90.320.10">
    <property type="match status" value="1"/>
</dbReference>
<evidence type="ECO:0000259" key="2">
    <source>
        <dbReference type="Pfam" id="PF12684"/>
    </source>
</evidence>
<accession>A0AAU8GM12</accession>
<dbReference type="InterPro" id="IPR024432">
    <property type="entry name" value="Put_RecE_PDDEXK-like_dom"/>
</dbReference>
<name>A0AAU8GM12_9CAUD</name>
<reference evidence="3" key="1">
    <citation type="submission" date="2024-04" db="EMBL/GenBank/DDBJ databases">
        <authorList>
            <person name="Adelman N."/>
            <person name="Griciute V."/>
            <person name="Hart J."/>
            <person name="Matonsi M."/>
            <person name="Molloy S.D."/>
            <person name="Viland M.D."/>
            <person name="Lewis C.M."/>
            <person name="Garlena R.A."/>
            <person name="Russell D.A."/>
            <person name="Jacobs-Sera D."/>
            <person name="Hatfull G.F."/>
        </authorList>
    </citation>
    <scope>NUCLEOTIDE SEQUENCE</scope>
</reference>
<evidence type="ECO:0000313" key="3">
    <source>
        <dbReference type="EMBL" id="XCH42770.1"/>
    </source>
</evidence>
<dbReference type="GO" id="GO:0004527">
    <property type="term" value="F:exonuclease activity"/>
    <property type="evidence" value="ECO:0007669"/>
    <property type="project" value="UniProtKB-KW"/>
</dbReference>
<dbReference type="InterPro" id="IPR011604">
    <property type="entry name" value="PDDEXK-like_dom_sf"/>
</dbReference>
<protein>
    <submittedName>
        <fullName evidence="3">RecE-like exonuclease</fullName>
    </submittedName>
</protein>
<feature type="region of interest" description="Disordered" evidence="1">
    <location>
        <begin position="1"/>
        <end position="22"/>
    </location>
</feature>
<keyword evidence="3" id="KW-0540">Nuclease</keyword>
<evidence type="ECO:0000256" key="1">
    <source>
        <dbReference type="SAM" id="MobiDB-lite"/>
    </source>
</evidence>
<organism evidence="3">
    <name type="scientific">Mycobacterium phage Farewell</name>
    <dbReference type="NCBI Taxonomy" id="3158893"/>
    <lineage>
        <taxon>Viruses</taxon>
        <taxon>Duplodnaviria</taxon>
        <taxon>Heunggongvirae</taxon>
        <taxon>Uroviricota</taxon>
        <taxon>Caudoviricetes</taxon>
    </lineage>
</organism>
<gene>
    <name evidence="3" type="primary">58</name>
    <name evidence="3" type="ORF">PBI_FAREWELL_58</name>
</gene>
<dbReference type="Pfam" id="PF12684">
    <property type="entry name" value="DUF3799"/>
    <property type="match status" value="1"/>
</dbReference>
<keyword evidence="3" id="KW-0269">Exonuclease</keyword>
<keyword evidence="3" id="KW-0378">Hydrolase</keyword>
<proteinExistence type="predicted"/>
<sequence>MTGLPQCDRCTPLGKDHHQRPDEAAVWVPDRREWLCEHCRDEHAVTPIPTDDGLHLGITDINYHADTESLSSSGARTLLIAPAKFDYERLNPPKPKQEYDFGHVAHKLVLGEGADIVVVPFETWNTNKAKAMRDEAYAQHKIPIKPSQLAIAKQMAAAVLAHPLAAKLLEATGYSELSGYWRDPLTGVRLRYRPDRLAELPGRIVCVDYKTTTDASPAHFGKASSDFGYFQQDPWYRDGLIANDVTDNPGFVFIAQEKKPPFLVSVLQHEPDDIQRGRELNRAAIDIYARCTETGVWPGYGNGIHTIHMPGWHASQHEARLEALTRLTDIAA</sequence>
<feature type="domain" description="Putative exodeoxyribonuclease 8 PDDEXK-like" evidence="2">
    <location>
        <begin position="94"/>
        <end position="304"/>
    </location>
</feature>
<dbReference type="EMBL" id="PP750958">
    <property type="protein sequence ID" value="XCH42770.1"/>
    <property type="molecule type" value="Genomic_DNA"/>
</dbReference>